<keyword evidence="2" id="KW-1003">Cell membrane</keyword>
<keyword evidence="5 10" id="KW-0552">Olfaction</keyword>
<name>A0A0C9RBR1_9HYME</name>
<comment type="subcellular location">
    <subcellularLocation>
        <location evidence="1 10">Cell membrane</location>
        <topology evidence="1 10">Multi-pass membrane protein</topology>
    </subcellularLocation>
</comment>
<dbReference type="RefSeq" id="XP_011306604.1">
    <property type="nucleotide sequence ID" value="XM_011308302.1"/>
</dbReference>
<keyword evidence="8 10" id="KW-0675">Receptor</keyword>
<sequence length="432" mass="49710">MISKLFELMERADLTIRFPQAFIEEKIMKSSDKEISHEGKDFNWEVGLIKTGLKLVGLWPKAAHQTFLFILNQLMQNYLLGVFLRSIILEPSVSRKINKIFVLTGIILTCVNHFIFRLQWCSVRPLIESIQRNWRDLEGSSKDIKDIMVLYGSLERRITRCICIAVGVSLVVFTLQPVILHLVLPSKFNLEHPSNPRHPFNATASPVFEIVYIIQGVFNCSAALIFASIDCCIIWMIFHCCGQLEVLEYMMKRFRGTRHHSSGSVDDDPVIVGCSCLQCIVHHHLQIFKIISLFDDAFHVTMLARIIVCTVHFTSIGYTIAKLREDGNFAFLLVHILFLLTMNSSLFVYCWVGDKLREKSANIADAAFNRYLFVNKEVSKDLIVIIRQTQVRPCHITAGKFFVMSLHLFKEYIFKSISYLSVVIALRFNDKY</sequence>
<dbReference type="Pfam" id="PF02949">
    <property type="entry name" value="7tm_6"/>
    <property type="match status" value="1"/>
</dbReference>
<dbReference type="InterPro" id="IPR004117">
    <property type="entry name" value="7tm6_olfct_rcpt"/>
</dbReference>
<dbReference type="AlphaFoldDB" id="A0A0C9RBR1"/>
<reference evidence="11" key="1">
    <citation type="submission" date="2015-01" db="EMBL/GenBank/DDBJ databases">
        <title>Transcriptome Assembly of Fopius arisanus.</title>
        <authorList>
            <person name="Geib S."/>
        </authorList>
    </citation>
    <scope>NUCLEOTIDE SEQUENCE</scope>
</reference>
<dbReference type="EMBL" id="GBYB01005725">
    <property type="protein sequence ID" value="JAG75492.1"/>
    <property type="molecule type" value="Transcribed_RNA"/>
</dbReference>
<protein>
    <recommendedName>
        <fullName evidence="10">Odorant receptor</fullName>
    </recommendedName>
</protein>
<organism evidence="11">
    <name type="scientific">Fopius arisanus</name>
    <dbReference type="NCBI Taxonomy" id="64838"/>
    <lineage>
        <taxon>Eukaryota</taxon>
        <taxon>Metazoa</taxon>
        <taxon>Ecdysozoa</taxon>
        <taxon>Arthropoda</taxon>
        <taxon>Hexapoda</taxon>
        <taxon>Insecta</taxon>
        <taxon>Pterygota</taxon>
        <taxon>Neoptera</taxon>
        <taxon>Endopterygota</taxon>
        <taxon>Hymenoptera</taxon>
        <taxon>Apocrita</taxon>
        <taxon>Ichneumonoidea</taxon>
        <taxon>Braconidae</taxon>
        <taxon>Opiinae</taxon>
        <taxon>Fopius</taxon>
    </lineage>
</organism>
<evidence type="ECO:0000256" key="10">
    <source>
        <dbReference type="RuleBase" id="RU351113"/>
    </source>
</evidence>
<feature type="transmembrane region" description="Helical" evidence="10">
    <location>
        <begin position="100"/>
        <end position="118"/>
    </location>
</feature>
<accession>A0A0C9RBR1</accession>
<comment type="caution">
    <text evidence="10">Lacks conserved residue(s) required for the propagation of feature annotation.</text>
</comment>
<feature type="transmembrane region" description="Helical" evidence="10">
    <location>
        <begin position="327"/>
        <end position="352"/>
    </location>
</feature>
<dbReference type="GeneID" id="105268607"/>
<dbReference type="GO" id="GO:0005886">
    <property type="term" value="C:plasma membrane"/>
    <property type="evidence" value="ECO:0007669"/>
    <property type="project" value="UniProtKB-SubCell"/>
</dbReference>
<evidence type="ECO:0000256" key="8">
    <source>
        <dbReference type="ARBA" id="ARBA00023170"/>
    </source>
</evidence>
<evidence type="ECO:0000256" key="4">
    <source>
        <dbReference type="ARBA" id="ARBA00022692"/>
    </source>
</evidence>
<evidence type="ECO:0000313" key="13">
    <source>
        <dbReference type="RefSeq" id="XP_011306604.1"/>
    </source>
</evidence>
<dbReference type="PANTHER" id="PTHR21137">
    <property type="entry name" value="ODORANT RECEPTOR"/>
    <property type="match status" value="1"/>
</dbReference>
<evidence type="ECO:0000256" key="6">
    <source>
        <dbReference type="ARBA" id="ARBA00022989"/>
    </source>
</evidence>
<keyword evidence="12" id="KW-1185">Reference proteome</keyword>
<keyword evidence="6 10" id="KW-1133">Transmembrane helix</keyword>
<gene>
    <name evidence="11" type="primary">GPRor7_3</name>
    <name evidence="13 14" type="synonym">LOC105268607</name>
    <name evidence="11" type="ORF">g.40649</name>
</gene>
<reference evidence="13 14" key="2">
    <citation type="submission" date="2025-04" db="UniProtKB">
        <authorList>
            <consortium name="RefSeq"/>
        </authorList>
    </citation>
    <scope>IDENTIFICATION</scope>
    <source>
        <strain evidence="13 14">USDA-PBARC FA_bdor</strain>
        <tissue evidence="13 14">Whole organism</tissue>
    </source>
</reference>
<dbReference type="GO" id="GO:0007165">
    <property type="term" value="P:signal transduction"/>
    <property type="evidence" value="ECO:0007669"/>
    <property type="project" value="UniProtKB-KW"/>
</dbReference>
<comment type="similarity">
    <text evidence="10">Belongs to the insect chemoreceptor superfamily. Heteromeric odorant receptor channel (TC 1.A.69) family.</text>
</comment>
<proteinExistence type="inferred from homology"/>
<evidence type="ECO:0000256" key="3">
    <source>
        <dbReference type="ARBA" id="ARBA00022606"/>
    </source>
</evidence>
<feature type="transmembrane region" description="Helical" evidence="10">
    <location>
        <begin position="67"/>
        <end position="88"/>
    </location>
</feature>
<keyword evidence="7 10" id="KW-0472">Membrane</keyword>
<evidence type="ECO:0000313" key="11">
    <source>
        <dbReference type="EMBL" id="JAG75492.1"/>
    </source>
</evidence>
<dbReference type="Proteomes" id="UP000694866">
    <property type="component" value="Unplaced"/>
</dbReference>
<dbReference type="KEGG" id="fas:105268607"/>
<keyword evidence="3 10" id="KW-0716">Sensory transduction</keyword>
<evidence type="ECO:0000256" key="5">
    <source>
        <dbReference type="ARBA" id="ARBA00022725"/>
    </source>
</evidence>
<dbReference type="PANTHER" id="PTHR21137:SF35">
    <property type="entry name" value="ODORANT RECEPTOR 19A-RELATED"/>
    <property type="match status" value="1"/>
</dbReference>
<accession>A0A9R1TAJ5</accession>
<dbReference type="RefSeq" id="XP_011306605.1">
    <property type="nucleotide sequence ID" value="XM_011308303.1"/>
</dbReference>
<feature type="transmembrane region" description="Helical" evidence="10">
    <location>
        <begin position="161"/>
        <end position="184"/>
    </location>
</feature>
<feature type="transmembrane region" description="Helical" evidence="10">
    <location>
        <begin position="210"/>
        <end position="238"/>
    </location>
</feature>
<evidence type="ECO:0000256" key="1">
    <source>
        <dbReference type="ARBA" id="ARBA00004651"/>
    </source>
</evidence>
<dbReference type="OrthoDB" id="8185860at2759"/>
<dbReference type="GO" id="GO:0004984">
    <property type="term" value="F:olfactory receptor activity"/>
    <property type="evidence" value="ECO:0007669"/>
    <property type="project" value="InterPro"/>
</dbReference>
<feature type="transmembrane region" description="Helical" evidence="10">
    <location>
        <begin position="302"/>
        <end position="321"/>
    </location>
</feature>
<evidence type="ECO:0000256" key="2">
    <source>
        <dbReference type="ARBA" id="ARBA00022475"/>
    </source>
</evidence>
<keyword evidence="4 10" id="KW-0812">Transmembrane</keyword>
<dbReference type="GO" id="GO:0005549">
    <property type="term" value="F:odorant binding"/>
    <property type="evidence" value="ECO:0007669"/>
    <property type="project" value="InterPro"/>
</dbReference>
<evidence type="ECO:0000256" key="9">
    <source>
        <dbReference type="ARBA" id="ARBA00023224"/>
    </source>
</evidence>
<keyword evidence="9 10" id="KW-0807">Transducer</keyword>
<accession>A0A9R1TBY1</accession>
<evidence type="ECO:0000313" key="14">
    <source>
        <dbReference type="RefSeq" id="XP_011306605.1"/>
    </source>
</evidence>
<evidence type="ECO:0000313" key="12">
    <source>
        <dbReference type="Proteomes" id="UP000694866"/>
    </source>
</evidence>
<evidence type="ECO:0000256" key="7">
    <source>
        <dbReference type="ARBA" id="ARBA00023136"/>
    </source>
</evidence>